<dbReference type="Pfam" id="PF00175">
    <property type="entry name" value="NAD_binding_1"/>
    <property type="match status" value="1"/>
</dbReference>
<dbReference type="PROSITE" id="PS51384">
    <property type="entry name" value="FAD_FR"/>
    <property type="match status" value="1"/>
</dbReference>
<evidence type="ECO:0000256" key="7">
    <source>
        <dbReference type="PIRSR" id="PIRSR601834-1"/>
    </source>
</evidence>
<evidence type="ECO:0000256" key="3">
    <source>
        <dbReference type="ARBA" id="ARBA00022630"/>
    </source>
</evidence>
<comment type="catalytic activity">
    <reaction evidence="8">
        <text>2 Fe(III)-[cytochrome b5] + NADH = 2 Fe(II)-[cytochrome b5] + NAD(+) + H(+)</text>
        <dbReference type="Rhea" id="RHEA:46680"/>
        <dbReference type="Rhea" id="RHEA-COMP:10438"/>
        <dbReference type="Rhea" id="RHEA-COMP:10439"/>
        <dbReference type="ChEBI" id="CHEBI:15378"/>
        <dbReference type="ChEBI" id="CHEBI:29033"/>
        <dbReference type="ChEBI" id="CHEBI:29034"/>
        <dbReference type="ChEBI" id="CHEBI:57540"/>
        <dbReference type="ChEBI" id="CHEBI:57945"/>
        <dbReference type="EC" id="1.6.2.2"/>
    </reaction>
</comment>
<feature type="binding site" evidence="7">
    <location>
        <position position="156"/>
    </location>
    <ligand>
        <name>FAD</name>
        <dbReference type="ChEBI" id="CHEBI:57692"/>
    </ligand>
</feature>
<evidence type="ECO:0000256" key="9">
    <source>
        <dbReference type="SAM" id="MobiDB-lite"/>
    </source>
</evidence>
<feature type="binding site" evidence="7">
    <location>
        <position position="146"/>
    </location>
    <ligand>
        <name>FAD</name>
        <dbReference type="ChEBI" id="CHEBI:57692"/>
    </ligand>
</feature>
<feature type="binding site" evidence="7">
    <location>
        <position position="155"/>
    </location>
    <ligand>
        <name>FAD</name>
        <dbReference type="ChEBI" id="CHEBI:57692"/>
    </ligand>
</feature>
<feature type="binding site" evidence="7">
    <location>
        <position position="131"/>
    </location>
    <ligand>
        <name>FAD</name>
        <dbReference type="ChEBI" id="CHEBI:57692"/>
    </ligand>
</feature>
<sequence length="320" mass="35983">MDTQSTLAMEGLPQKPEKPLDSDCCGNGCVPCVLDIYAEELAIWERECARIKSGGTSHSVGQEEEENGEYESPALSSSEYHQYQITAVIPETHDTWRFTCRLGPDQSLGLLPGQHVVIRGYVEGKPITRQYTPVSDVRLKGAFHLLIKVYRDGRMSQVVRTCQVGDGLEIRGPFGCLQYTPNQYSRVLMLAAGTGVAPMAQLIQAMLTNEDEEGRVRLLYACRTYHDILMKSEIAEWRQFWNFSATFLLSQEPPTETPSGQYQYGEEIVHGKINKTLLEKELGKNVSGTRVLVCGTRSFDSDMLQILDVCNFPKDHIFKF</sequence>
<dbReference type="InterPro" id="IPR001709">
    <property type="entry name" value="Flavoprot_Pyr_Nucl_cyt_Rdtase"/>
</dbReference>
<dbReference type="Proteomes" id="UP001374579">
    <property type="component" value="Unassembled WGS sequence"/>
</dbReference>
<keyword evidence="12" id="KW-1185">Reference proteome</keyword>
<keyword evidence="5 8" id="KW-0560">Oxidoreductase</keyword>
<dbReference type="InterPro" id="IPR008333">
    <property type="entry name" value="Cbr1-like_FAD-bd_dom"/>
</dbReference>
<organism evidence="11 12">
    <name type="scientific">Littorina saxatilis</name>
    <dbReference type="NCBI Taxonomy" id="31220"/>
    <lineage>
        <taxon>Eukaryota</taxon>
        <taxon>Metazoa</taxon>
        <taxon>Spiralia</taxon>
        <taxon>Lophotrochozoa</taxon>
        <taxon>Mollusca</taxon>
        <taxon>Gastropoda</taxon>
        <taxon>Caenogastropoda</taxon>
        <taxon>Littorinimorpha</taxon>
        <taxon>Littorinoidea</taxon>
        <taxon>Littorinidae</taxon>
        <taxon>Littorina</taxon>
    </lineage>
</organism>
<dbReference type="GO" id="GO:0090524">
    <property type="term" value="F:cytochrome-b5 reductase activity, acting on NADH"/>
    <property type="evidence" value="ECO:0007669"/>
    <property type="project" value="UniProtKB-EC"/>
</dbReference>
<evidence type="ECO:0000256" key="4">
    <source>
        <dbReference type="ARBA" id="ARBA00022827"/>
    </source>
</evidence>
<dbReference type="Gene3D" id="3.40.50.80">
    <property type="entry name" value="Nucleotide-binding domain of ferredoxin-NADP reductase (FNR) module"/>
    <property type="match status" value="1"/>
</dbReference>
<gene>
    <name evidence="11" type="ORF">V1264_023388</name>
</gene>
<dbReference type="PANTHER" id="PTHR19370">
    <property type="entry name" value="NADH-CYTOCHROME B5 REDUCTASE"/>
    <property type="match status" value="1"/>
</dbReference>
<comment type="similarity">
    <text evidence="2 8">Belongs to the flavoprotein pyridine nucleotide cytochrome reductase family.</text>
</comment>
<feature type="binding site" evidence="7">
    <location>
        <position position="129"/>
    </location>
    <ligand>
        <name>FAD</name>
        <dbReference type="ChEBI" id="CHEBI:57692"/>
    </ligand>
</feature>
<evidence type="ECO:0000256" key="2">
    <source>
        <dbReference type="ARBA" id="ARBA00006105"/>
    </source>
</evidence>
<dbReference type="SUPFAM" id="SSF63380">
    <property type="entry name" value="Riboflavin synthase domain-like"/>
    <property type="match status" value="1"/>
</dbReference>
<evidence type="ECO:0000259" key="10">
    <source>
        <dbReference type="PROSITE" id="PS51384"/>
    </source>
</evidence>
<feature type="region of interest" description="Disordered" evidence="9">
    <location>
        <begin position="1"/>
        <end position="21"/>
    </location>
</feature>
<dbReference type="InterPro" id="IPR001834">
    <property type="entry name" value="CBR-like"/>
</dbReference>
<dbReference type="InterPro" id="IPR017938">
    <property type="entry name" value="Riboflavin_synthase-like_b-brl"/>
</dbReference>
<reference evidence="11 12" key="1">
    <citation type="submission" date="2024-02" db="EMBL/GenBank/DDBJ databases">
        <title>Chromosome-scale genome assembly of the rough periwinkle Littorina saxatilis.</title>
        <authorList>
            <person name="De Jode A."/>
            <person name="Faria R."/>
            <person name="Formenti G."/>
            <person name="Sims Y."/>
            <person name="Smith T.P."/>
            <person name="Tracey A."/>
            <person name="Wood J.M.D."/>
            <person name="Zagrodzka Z.B."/>
            <person name="Johannesson K."/>
            <person name="Butlin R.K."/>
            <person name="Leder E.H."/>
        </authorList>
    </citation>
    <scope>NUCLEOTIDE SEQUENCE [LARGE SCALE GENOMIC DNA]</scope>
    <source>
        <strain evidence="11">Snail1</strain>
        <tissue evidence="11">Muscle</tissue>
    </source>
</reference>
<comment type="caution">
    <text evidence="11">The sequence shown here is derived from an EMBL/GenBank/DDBJ whole genome shotgun (WGS) entry which is preliminary data.</text>
</comment>
<dbReference type="InterPro" id="IPR039261">
    <property type="entry name" value="FNR_nucleotide-bd"/>
</dbReference>
<dbReference type="Gene3D" id="2.40.30.10">
    <property type="entry name" value="Translation factors"/>
    <property type="match status" value="1"/>
</dbReference>
<keyword evidence="3 7" id="KW-0285">Flavoprotein</keyword>
<dbReference type="SUPFAM" id="SSF52343">
    <property type="entry name" value="Ferredoxin reductase-like, C-terminal NADP-linked domain"/>
    <property type="match status" value="1"/>
</dbReference>
<protein>
    <recommendedName>
        <fullName evidence="8">NADH-cytochrome b5 reductase</fullName>
        <ecNumber evidence="8">1.6.2.2</ecNumber>
    </recommendedName>
</protein>
<dbReference type="AlphaFoldDB" id="A0AAN9G9B4"/>
<keyword evidence="6 8" id="KW-0520">NAD</keyword>
<feature type="binding site" evidence="7">
    <location>
        <position position="148"/>
    </location>
    <ligand>
        <name>FAD</name>
        <dbReference type="ChEBI" id="CHEBI:57692"/>
    </ligand>
</feature>
<dbReference type="PANTHER" id="PTHR19370:SF184">
    <property type="entry name" value="NADH-CYTOCHROME B5 REDUCTASE-LIKE"/>
    <property type="match status" value="1"/>
</dbReference>
<comment type="cofactor">
    <cofactor evidence="1 7 8">
        <name>FAD</name>
        <dbReference type="ChEBI" id="CHEBI:57692"/>
    </cofactor>
</comment>
<evidence type="ECO:0000256" key="6">
    <source>
        <dbReference type="ARBA" id="ARBA00023027"/>
    </source>
</evidence>
<dbReference type="EMBL" id="JBAMIC010000011">
    <property type="protein sequence ID" value="KAK7100428.1"/>
    <property type="molecule type" value="Genomic_DNA"/>
</dbReference>
<dbReference type="PRINTS" id="PR00406">
    <property type="entry name" value="CYTB5RDTASE"/>
</dbReference>
<dbReference type="EC" id="1.6.2.2" evidence="8"/>
<evidence type="ECO:0000256" key="1">
    <source>
        <dbReference type="ARBA" id="ARBA00001974"/>
    </source>
</evidence>
<evidence type="ECO:0000313" key="12">
    <source>
        <dbReference type="Proteomes" id="UP001374579"/>
    </source>
</evidence>
<feature type="domain" description="FAD-binding FR-type" evidence="10">
    <location>
        <begin position="78"/>
        <end position="180"/>
    </location>
</feature>
<evidence type="ECO:0000313" key="11">
    <source>
        <dbReference type="EMBL" id="KAK7100428.1"/>
    </source>
</evidence>
<dbReference type="Pfam" id="PF00970">
    <property type="entry name" value="FAD_binding_6"/>
    <property type="match status" value="1"/>
</dbReference>
<evidence type="ECO:0000256" key="8">
    <source>
        <dbReference type="RuleBase" id="RU361226"/>
    </source>
</evidence>
<dbReference type="InterPro" id="IPR001433">
    <property type="entry name" value="OxRdtase_FAD/NAD-bd"/>
</dbReference>
<keyword evidence="4 7" id="KW-0274">FAD</keyword>
<dbReference type="CDD" id="cd06183">
    <property type="entry name" value="cyt_b5_reduct_like"/>
    <property type="match status" value="1"/>
</dbReference>
<dbReference type="Pfam" id="PF09791">
    <property type="entry name" value="Oxidored-like"/>
    <property type="match status" value="1"/>
</dbReference>
<dbReference type="PRINTS" id="PR00371">
    <property type="entry name" value="FPNCR"/>
</dbReference>
<feature type="region of interest" description="Disordered" evidence="9">
    <location>
        <begin position="54"/>
        <end position="75"/>
    </location>
</feature>
<dbReference type="InterPro" id="IPR017927">
    <property type="entry name" value="FAD-bd_FR_type"/>
</dbReference>
<proteinExistence type="inferred from homology"/>
<accession>A0AAN9G9B4</accession>
<dbReference type="InterPro" id="IPR019180">
    <property type="entry name" value="Oxidoreductase-like_N"/>
</dbReference>
<evidence type="ECO:0000256" key="5">
    <source>
        <dbReference type="ARBA" id="ARBA00023002"/>
    </source>
</evidence>
<name>A0AAN9G9B4_9CAEN</name>